<evidence type="ECO:0000313" key="2">
    <source>
        <dbReference type="Proteomes" id="UP001219525"/>
    </source>
</evidence>
<organism evidence="1 2">
    <name type="scientific">Mycena pura</name>
    <dbReference type="NCBI Taxonomy" id="153505"/>
    <lineage>
        <taxon>Eukaryota</taxon>
        <taxon>Fungi</taxon>
        <taxon>Dikarya</taxon>
        <taxon>Basidiomycota</taxon>
        <taxon>Agaricomycotina</taxon>
        <taxon>Agaricomycetes</taxon>
        <taxon>Agaricomycetidae</taxon>
        <taxon>Agaricales</taxon>
        <taxon>Marasmiineae</taxon>
        <taxon>Mycenaceae</taxon>
        <taxon>Mycena</taxon>
    </lineage>
</organism>
<proteinExistence type="predicted"/>
<dbReference type="EMBL" id="JARJCW010000020">
    <property type="protein sequence ID" value="KAJ7213872.1"/>
    <property type="molecule type" value="Genomic_DNA"/>
</dbReference>
<sequence length="178" mass="19686">MCFTRCTALSAVNEEGCQVMGAALAGAWIARGHHQRVPGAAGVRPTRQQRGLVCPHISIRDLSATDSDFPDFIFGWLHQEEVKLRTSCLTRGCRHGYPRSGIRGFAIRGYEYSFPTDGTGTGPSFCGHGSSYWNLSNAAGHKDPSLSPKRSLSNLRKNFILSELWVRIRSKNLSEFRS</sequence>
<name>A0AAD6VM41_9AGAR</name>
<gene>
    <name evidence="1" type="ORF">GGX14DRAFT_392648</name>
</gene>
<comment type="caution">
    <text evidence="1">The sequence shown here is derived from an EMBL/GenBank/DDBJ whole genome shotgun (WGS) entry which is preliminary data.</text>
</comment>
<accession>A0AAD6VM41</accession>
<evidence type="ECO:0000313" key="1">
    <source>
        <dbReference type="EMBL" id="KAJ7213872.1"/>
    </source>
</evidence>
<protein>
    <submittedName>
        <fullName evidence="1">Uncharacterized protein</fullName>
    </submittedName>
</protein>
<keyword evidence="2" id="KW-1185">Reference proteome</keyword>
<reference evidence="1" key="1">
    <citation type="submission" date="2023-03" db="EMBL/GenBank/DDBJ databases">
        <title>Massive genome expansion in bonnet fungi (Mycena s.s.) driven by repeated elements and novel gene families across ecological guilds.</title>
        <authorList>
            <consortium name="Lawrence Berkeley National Laboratory"/>
            <person name="Harder C.B."/>
            <person name="Miyauchi S."/>
            <person name="Viragh M."/>
            <person name="Kuo A."/>
            <person name="Thoen E."/>
            <person name="Andreopoulos B."/>
            <person name="Lu D."/>
            <person name="Skrede I."/>
            <person name="Drula E."/>
            <person name="Henrissat B."/>
            <person name="Morin E."/>
            <person name="Kohler A."/>
            <person name="Barry K."/>
            <person name="LaButti K."/>
            <person name="Morin E."/>
            <person name="Salamov A."/>
            <person name="Lipzen A."/>
            <person name="Mereny Z."/>
            <person name="Hegedus B."/>
            <person name="Baldrian P."/>
            <person name="Stursova M."/>
            <person name="Weitz H."/>
            <person name="Taylor A."/>
            <person name="Grigoriev I.V."/>
            <person name="Nagy L.G."/>
            <person name="Martin F."/>
            <person name="Kauserud H."/>
        </authorList>
    </citation>
    <scope>NUCLEOTIDE SEQUENCE</scope>
    <source>
        <strain evidence="1">9144</strain>
    </source>
</reference>
<dbReference type="Proteomes" id="UP001219525">
    <property type="component" value="Unassembled WGS sequence"/>
</dbReference>
<dbReference type="AlphaFoldDB" id="A0AAD6VM41"/>